<dbReference type="InterPro" id="IPR032774">
    <property type="entry name" value="WG_beta_rep"/>
</dbReference>
<dbReference type="Pfam" id="PF14903">
    <property type="entry name" value="WG_beta_rep"/>
    <property type="match status" value="3"/>
</dbReference>
<keyword evidence="2" id="KW-1185">Reference proteome</keyword>
<accession>A0ABY9R811</accession>
<evidence type="ECO:0000313" key="2">
    <source>
        <dbReference type="Proteomes" id="UP001180481"/>
    </source>
</evidence>
<sequence>MNRFFFLLLFLSQITISQSINKTLVPYREGKLWGFCDTLGKVFVKPYLDTIHDVKYDYFFKKAAFLVEKNKKNFVVNEHNQLVLPASHTYDSIALRQIDVQYIDVYKKKKMGIYKNLKELVPCSYDYVATTANSSYKVYNQNKCGIINRKKTLVVPVLYDDIYPSNNLSKEKFVWEAVLNDKTKYFYDTKVAFVNDEELVGVKEMSKGTYFTVSELELVKAKLLEKYTFVSLDENEGIAYVADSKNKFGVYDLYKEKIIIAPEFEKISYVENDGKNKIFKIKLYNKWGLIKEGNEIFLPIIYDNIEYNHNMDIFLIYLNGKIGIKFSNTIYPTIEPKYLKIITKQSMIVNEHWNFSVIQVQTAKGYGFIGENGIEYFKD</sequence>
<protein>
    <submittedName>
        <fullName evidence="1">WG repeat-containing protein</fullName>
    </submittedName>
</protein>
<organism evidence="1 2">
    <name type="scientific">Flavobacterium nakdongensis</name>
    <dbReference type="NCBI Taxonomy" id="3073563"/>
    <lineage>
        <taxon>Bacteria</taxon>
        <taxon>Pseudomonadati</taxon>
        <taxon>Bacteroidota</taxon>
        <taxon>Flavobacteriia</taxon>
        <taxon>Flavobacteriales</taxon>
        <taxon>Flavobacteriaceae</taxon>
        <taxon>Flavobacterium</taxon>
    </lineage>
</organism>
<gene>
    <name evidence="1" type="ORF">RF683_07290</name>
</gene>
<proteinExistence type="predicted"/>
<name>A0ABY9R811_9FLAO</name>
<dbReference type="EMBL" id="CP133721">
    <property type="protein sequence ID" value="WMW77294.1"/>
    <property type="molecule type" value="Genomic_DNA"/>
</dbReference>
<dbReference type="Proteomes" id="UP001180481">
    <property type="component" value="Chromosome"/>
</dbReference>
<evidence type="ECO:0000313" key="1">
    <source>
        <dbReference type="EMBL" id="WMW77294.1"/>
    </source>
</evidence>
<dbReference type="RefSeq" id="WP_309531671.1">
    <property type="nucleotide sequence ID" value="NZ_CP133721.1"/>
</dbReference>
<reference evidence="1" key="1">
    <citation type="submission" date="2023-09" db="EMBL/GenBank/DDBJ databases">
        <title>Flavobacterium sp. 20NA77.7 isolated from freshwater.</title>
        <authorList>
            <person name="Le V."/>
            <person name="Ko S.-R."/>
            <person name="Ahn C.-Y."/>
            <person name="Oh H.-M."/>
        </authorList>
    </citation>
    <scope>NUCLEOTIDE SEQUENCE</scope>
    <source>
        <strain evidence="1">20NA77.7</strain>
    </source>
</reference>